<proteinExistence type="predicted"/>
<evidence type="ECO:0000259" key="2">
    <source>
        <dbReference type="Pfam" id="PF20163"/>
    </source>
</evidence>
<sequence length="702" mass="80421">MTDCGDGIELSTLKSTYKSRTIPADACTDFRAARFACKKGKDGLSQWFPQVEEDENSTKWHIWSSRRSRALILQISIISVILVCNLFFTIFAVLRYDSQKGVGLIYEGDCTTVGDLDLWIHLVINLLSTGMLSASNFCMQLQAAPTRASVDRAHENKEWMDIGVSSFRNLKYISKSRKAAWLLLALSSLPIHFLYNSAVFQSLTSFDYTVAVVKDSFLNDTTWSLETAENNRRGDPGWDDHRVNPPSWNYTSIIAGMQKAATTKEYFHKNVTECFDVYNDYFTPQGNVLVFVKNASIQTPPTDSLLLYVGIMPRYDDWAKNMWALENGTVHFVLIPPKEPVTVWYIGKPHYEVDHCLVQQPTISSSVCRFQYSPWIMWIICVFNFLKASVMLWVWLIRKWQDGAKQDSQKQILYTLGDAIASFMRDPSSVTEGLCLATKQDFLSKRTWKNRLVKQWPDPPREPRPWAYQQKRWMQAASLRRWVILLTICILIMLVVIILFSMSFPNLRHLGFSIDISTFWSMGFGRIQPYTYLVIGLPQHDPQGLIANVLLANLPQFILSIMYIFYNAMMSTFLVQHEFSNMYKEKRRKPLRVSEPIGIQRGSYFISLPLRYGIPLYASSGLMHWMISQSLFLARITALEVDGTPDTTNSFSTCGYSPFAIFICMSSVHLYDEEASCGVKTNEHRIFSTAAWGSPYSGHNRN</sequence>
<feature type="transmembrane region" description="Helical" evidence="1">
    <location>
        <begin position="118"/>
        <end position="139"/>
    </location>
</feature>
<dbReference type="PANTHER" id="PTHR35395">
    <property type="entry name" value="DUF6536 DOMAIN-CONTAINING PROTEIN"/>
    <property type="match status" value="1"/>
</dbReference>
<keyword evidence="1" id="KW-0812">Transmembrane</keyword>
<evidence type="ECO:0000313" key="3">
    <source>
        <dbReference type="EMBL" id="KUI73508.1"/>
    </source>
</evidence>
<feature type="transmembrane region" description="Helical" evidence="1">
    <location>
        <begin position="71"/>
        <end position="94"/>
    </location>
</feature>
<organism evidence="3 4">
    <name type="scientific">Cytospora mali</name>
    <name type="common">Apple Valsa canker fungus</name>
    <name type="synonym">Valsa mali</name>
    <dbReference type="NCBI Taxonomy" id="578113"/>
    <lineage>
        <taxon>Eukaryota</taxon>
        <taxon>Fungi</taxon>
        <taxon>Dikarya</taxon>
        <taxon>Ascomycota</taxon>
        <taxon>Pezizomycotina</taxon>
        <taxon>Sordariomycetes</taxon>
        <taxon>Sordariomycetidae</taxon>
        <taxon>Diaporthales</taxon>
        <taxon>Cytosporaceae</taxon>
        <taxon>Cytospora</taxon>
    </lineage>
</organism>
<dbReference type="EMBL" id="CM003107">
    <property type="protein sequence ID" value="KUI73508.1"/>
    <property type="molecule type" value="Genomic_DNA"/>
</dbReference>
<gene>
    <name evidence="3" type="ORF">VM1G_09081</name>
</gene>
<feature type="transmembrane region" description="Helical" evidence="1">
    <location>
        <begin position="482"/>
        <end position="504"/>
    </location>
</feature>
<accession>A0A194WBN7</accession>
<feature type="domain" description="DUF6536" evidence="2">
    <location>
        <begin position="69"/>
        <end position="218"/>
    </location>
</feature>
<evidence type="ECO:0000256" key="1">
    <source>
        <dbReference type="SAM" id="Phobius"/>
    </source>
</evidence>
<dbReference type="Pfam" id="PF20163">
    <property type="entry name" value="DUF6536"/>
    <property type="match status" value="1"/>
</dbReference>
<dbReference type="PANTHER" id="PTHR35395:SF1">
    <property type="entry name" value="DUF6536 DOMAIN-CONTAINING PROTEIN"/>
    <property type="match status" value="1"/>
</dbReference>
<dbReference type="Proteomes" id="UP000078559">
    <property type="component" value="Chromosome 10"/>
</dbReference>
<keyword evidence="1" id="KW-0472">Membrane</keyword>
<protein>
    <recommendedName>
        <fullName evidence="2">DUF6536 domain-containing protein</fullName>
    </recommendedName>
</protein>
<keyword evidence="4" id="KW-1185">Reference proteome</keyword>
<name>A0A194WBN7_CYTMA</name>
<keyword evidence="1" id="KW-1133">Transmembrane helix</keyword>
<feature type="transmembrane region" description="Helical" evidence="1">
    <location>
        <begin position="179"/>
        <end position="195"/>
    </location>
</feature>
<evidence type="ECO:0000313" key="4">
    <source>
        <dbReference type="Proteomes" id="UP000078559"/>
    </source>
</evidence>
<reference evidence="3" key="1">
    <citation type="submission" date="2014-12" db="EMBL/GenBank/DDBJ databases">
        <title>Genome Sequence of Valsa Canker Pathogens Uncovers a Specific Adaption of Colonization on Woody Bark.</title>
        <authorList>
            <person name="Yin Z."/>
            <person name="Liu H."/>
            <person name="Gao X."/>
            <person name="Li Z."/>
            <person name="Song N."/>
            <person name="Ke X."/>
            <person name="Dai Q."/>
            <person name="Wu Y."/>
            <person name="Sun Y."/>
            <person name="Xu J.-R."/>
            <person name="Kang Z.K."/>
            <person name="Wang L."/>
            <person name="Huang L."/>
        </authorList>
    </citation>
    <scope>NUCLEOTIDE SEQUENCE [LARGE SCALE GENOMIC DNA]</scope>
    <source>
        <strain evidence="3">03-8</strain>
    </source>
</reference>
<dbReference type="AlphaFoldDB" id="A0A194WBN7"/>
<feature type="transmembrane region" description="Helical" evidence="1">
    <location>
        <begin position="375"/>
        <end position="396"/>
    </location>
</feature>
<dbReference type="InterPro" id="IPR046623">
    <property type="entry name" value="DUF6536"/>
</dbReference>
<dbReference type="OrthoDB" id="5429634at2759"/>